<gene>
    <name evidence="2" type="ORF">C8D95_101860</name>
</gene>
<dbReference type="Proteomes" id="UP000245390">
    <property type="component" value="Unassembled WGS sequence"/>
</dbReference>
<dbReference type="AlphaFoldDB" id="A0A316GDS2"/>
<evidence type="ECO:0000313" key="3">
    <source>
        <dbReference type="Proteomes" id="UP000245390"/>
    </source>
</evidence>
<proteinExistence type="predicted"/>
<name>A0A316GDS2_9RHOB</name>
<reference evidence="2 3" key="1">
    <citation type="submission" date="2018-05" db="EMBL/GenBank/DDBJ databases">
        <title>Genomic Encyclopedia of Type Strains, Phase IV (KMG-IV): sequencing the most valuable type-strain genomes for metagenomic binning, comparative biology and taxonomic classification.</title>
        <authorList>
            <person name="Goeker M."/>
        </authorList>
    </citation>
    <scope>NUCLEOTIDE SEQUENCE [LARGE SCALE GENOMIC DNA]</scope>
    <source>
        <strain evidence="2 3">DSM 103371</strain>
    </source>
</reference>
<accession>A0A316GDS2</accession>
<keyword evidence="3" id="KW-1185">Reference proteome</keyword>
<dbReference type="RefSeq" id="WP_109757868.1">
    <property type="nucleotide sequence ID" value="NZ_CP034588.1"/>
</dbReference>
<evidence type="ECO:0008006" key="4">
    <source>
        <dbReference type="Google" id="ProtNLM"/>
    </source>
</evidence>
<feature type="transmembrane region" description="Helical" evidence="1">
    <location>
        <begin position="12"/>
        <end position="33"/>
    </location>
</feature>
<keyword evidence="1" id="KW-0472">Membrane</keyword>
<dbReference type="EMBL" id="QGGV01000001">
    <property type="protein sequence ID" value="PWK59038.1"/>
    <property type="molecule type" value="Genomic_DNA"/>
</dbReference>
<evidence type="ECO:0000313" key="2">
    <source>
        <dbReference type="EMBL" id="PWK59038.1"/>
    </source>
</evidence>
<keyword evidence="1" id="KW-0812">Transmembrane</keyword>
<protein>
    <recommendedName>
        <fullName evidence="4">VanZ like protein</fullName>
    </recommendedName>
</protein>
<sequence length="99" mass="10644">MLGPVVSPLPSYGSNALAHVAVYAVLAFPHGLWLGPRLKWGLLGLVLFGFVIEVVQPAFARGAEWTDLLSNLVGMVVGTSLGLLLRAALRRRRKEPVAQ</sequence>
<dbReference type="KEGG" id="salo:EF888_05735"/>
<organism evidence="2 3">
    <name type="scientific">Silicimonas algicola</name>
    <dbReference type="NCBI Taxonomy" id="1826607"/>
    <lineage>
        <taxon>Bacteria</taxon>
        <taxon>Pseudomonadati</taxon>
        <taxon>Pseudomonadota</taxon>
        <taxon>Alphaproteobacteria</taxon>
        <taxon>Rhodobacterales</taxon>
        <taxon>Paracoccaceae</taxon>
    </lineage>
</organism>
<feature type="transmembrane region" description="Helical" evidence="1">
    <location>
        <begin position="72"/>
        <end position="89"/>
    </location>
</feature>
<feature type="transmembrane region" description="Helical" evidence="1">
    <location>
        <begin position="40"/>
        <end position="60"/>
    </location>
</feature>
<comment type="caution">
    <text evidence="2">The sequence shown here is derived from an EMBL/GenBank/DDBJ whole genome shotgun (WGS) entry which is preliminary data.</text>
</comment>
<keyword evidence="1" id="KW-1133">Transmembrane helix</keyword>
<evidence type="ECO:0000256" key="1">
    <source>
        <dbReference type="SAM" id="Phobius"/>
    </source>
</evidence>